<keyword evidence="8" id="KW-0472">Membrane</keyword>
<dbReference type="Gene3D" id="3.40.50.300">
    <property type="entry name" value="P-loop containing nucleotide triphosphate hydrolases"/>
    <property type="match status" value="3"/>
</dbReference>
<evidence type="ECO:0000256" key="3">
    <source>
        <dbReference type="ARBA" id="ARBA00022448"/>
    </source>
</evidence>
<dbReference type="InterPro" id="IPR003593">
    <property type="entry name" value="AAA+_ATPase"/>
</dbReference>
<keyword evidence="7" id="KW-1278">Translocase</keyword>
<dbReference type="InterPro" id="IPR050095">
    <property type="entry name" value="ECF_ABC_transporter_ATP-bd"/>
</dbReference>
<evidence type="ECO:0000256" key="1">
    <source>
        <dbReference type="ARBA" id="ARBA00004202"/>
    </source>
</evidence>
<sequence length="386" mass="41869">MDLELLPTTLATSHNRTVQVIADSGQGLSRLARTLHENVAGVAVVTQDPHAHISLLRETVIEEVAISLEQYGIAPEEMQRRCERILPLSGLTHLAERHPTELSGGQTRRLAIATIAILEPRVLVLDDPFAGLDPHSITRIIELFRALPSDIIVLGNRPRPELGATMLSLVDDHLIPHTPSNQKVALPERVSVAGQAPWEFQGVTARRGGRKRKWWQFHTVNAAEFVVGPLDITVYPGQVVLLQGENGSGKTTLLRAMAGLDGHAPVSDSVSLAFQHAADQVVDSTVEAFVGDRGIVDKLGFDPEQHPLDLPARDLRLAQLAAVSAQGRDIVLLDEPDVGLDTRGRTQAHELLADALRRGAGVVLTCHDESFVREVSGYAAVRGFVL</sequence>
<dbReference type="SUPFAM" id="SSF52540">
    <property type="entry name" value="P-loop containing nucleoside triphosphate hydrolases"/>
    <property type="match status" value="2"/>
</dbReference>
<feature type="domain" description="ABC transporter" evidence="9">
    <location>
        <begin position="1"/>
        <end position="213"/>
    </location>
</feature>
<dbReference type="InterPro" id="IPR027417">
    <property type="entry name" value="P-loop_NTPase"/>
</dbReference>
<dbReference type="InterPro" id="IPR003439">
    <property type="entry name" value="ABC_transporter-like_ATP-bd"/>
</dbReference>
<evidence type="ECO:0000256" key="6">
    <source>
        <dbReference type="ARBA" id="ARBA00022840"/>
    </source>
</evidence>
<reference evidence="10 11" key="1">
    <citation type="submission" date="2023-05" db="EMBL/GenBank/DDBJ databases">
        <title>Corynebacterium suedekumii sp. nov. and Corynebacterium breve sp. nov. isolated from raw cow's milk.</title>
        <authorList>
            <person name="Baer M.K."/>
            <person name="Mehl L."/>
            <person name="Hellmuth R."/>
            <person name="Marke G."/>
            <person name="Lipski A."/>
        </authorList>
    </citation>
    <scope>NUCLEOTIDE SEQUENCE [LARGE SCALE GENOMIC DNA]</scope>
    <source>
        <strain evidence="10 11">R4</strain>
    </source>
</reference>
<keyword evidence="4" id="KW-1003">Cell membrane</keyword>
<dbReference type="PANTHER" id="PTHR43553">
    <property type="entry name" value="HEAVY METAL TRANSPORTER"/>
    <property type="match status" value="1"/>
</dbReference>
<evidence type="ECO:0000259" key="9">
    <source>
        <dbReference type="PROSITE" id="PS50893"/>
    </source>
</evidence>
<evidence type="ECO:0000256" key="7">
    <source>
        <dbReference type="ARBA" id="ARBA00022967"/>
    </source>
</evidence>
<dbReference type="EMBL" id="CP126969">
    <property type="protein sequence ID" value="WIM68591.1"/>
    <property type="molecule type" value="Genomic_DNA"/>
</dbReference>
<dbReference type="SMART" id="SM00382">
    <property type="entry name" value="AAA"/>
    <property type="match status" value="2"/>
</dbReference>
<dbReference type="PROSITE" id="PS50893">
    <property type="entry name" value="ABC_TRANSPORTER_2"/>
    <property type="match status" value="1"/>
</dbReference>
<accession>A0ABY8VG07</accession>
<dbReference type="RefSeq" id="WP_284826223.1">
    <property type="nucleotide sequence ID" value="NZ_CP126969.1"/>
</dbReference>
<gene>
    <name evidence="10" type="ORF">QP027_04145</name>
</gene>
<name>A0ABY8VG07_9CORY</name>
<evidence type="ECO:0000256" key="5">
    <source>
        <dbReference type="ARBA" id="ARBA00022741"/>
    </source>
</evidence>
<evidence type="ECO:0000256" key="8">
    <source>
        <dbReference type="ARBA" id="ARBA00023136"/>
    </source>
</evidence>
<keyword evidence="3" id="KW-0813">Transport</keyword>
<keyword evidence="5" id="KW-0547">Nucleotide-binding</keyword>
<dbReference type="PANTHER" id="PTHR43553:SF27">
    <property type="entry name" value="ENERGY-COUPLING FACTOR TRANSPORTER ATP-BINDING PROTEIN ECFA2"/>
    <property type="match status" value="1"/>
</dbReference>
<dbReference type="Pfam" id="PF00005">
    <property type="entry name" value="ABC_tran"/>
    <property type="match status" value="2"/>
</dbReference>
<keyword evidence="6 10" id="KW-0067">ATP-binding</keyword>
<evidence type="ECO:0000256" key="2">
    <source>
        <dbReference type="ARBA" id="ARBA00005417"/>
    </source>
</evidence>
<organism evidence="10 11">
    <name type="scientific">Corynebacterium breve</name>
    <dbReference type="NCBI Taxonomy" id="3049799"/>
    <lineage>
        <taxon>Bacteria</taxon>
        <taxon>Bacillati</taxon>
        <taxon>Actinomycetota</taxon>
        <taxon>Actinomycetes</taxon>
        <taxon>Mycobacteriales</taxon>
        <taxon>Corynebacteriaceae</taxon>
        <taxon>Corynebacterium</taxon>
    </lineage>
</organism>
<evidence type="ECO:0000256" key="4">
    <source>
        <dbReference type="ARBA" id="ARBA00022475"/>
    </source>
</evidence>
<evidence type="ECO:0000313" key="11">
    <source>
        <dbReference type="Proteomes" id="UP001225598"/>
    </source>
</evidence>
<keyword evidence="11" id="KW-1185">Reference proteome</keyword>
<dbReference type="Proteomes" id="UP001225598">
    <property type="component" value="Chromosome"/>
</dbReference>
<dbReference type="GO" id="GO:0005524">
    <property type="term" value="F:ATP binding"/>
    <property type="evidence" value="ECO:0007669"/>
    <property type="project" value="UniProtKB-KW"/>
</dbReference>
<comment type="similarity">
    <text evidence="2">Belongs to the ABC transporter superfamily.</text>
</comment>
<comment type="subcellular location">
    <subcellularLocation>
        <location evidence="1">Cell membrane</location>
        <topology evidence="1">Peripheral membrane protein</topology>
    </subcellularLocation>
</comment>
<proteinExistence type="inferred from homology"/>
<protein>
    <submittedName>
        <fullName evidence="10">ATP-binding cassette domain-containing protein</fullName>
    </submittedName>
</protein>
<evidence type="ECO:0000313" key="10">
    <source>
        <dbReference type="EMBL" id="WIM68591.1"/>
    </source>
</evidence>